<dbReference type="EMBL" id="SRYG01000009">
    <property type="protein sequence ID" value="TGY66110.1"/>
    <property type="molecule type" value="Genomic_DNA"/>
</dbReference>
<evidence type="ECO:0000313" key="2">
    <source>
        <dbReference type="Proteomes" id="UP000308836"/>
    </source>
</evidence>
<dbReference type="EC" id="2.4.2.1" evidence="1"/>
<name>A0AC61R7E7_9FIRM</name>
<sequence>MGTPHNEAAKGEIARVVLMPGDPLRARHIAQTYLQDIQPFNTIRGMLGFTGTYKGVPVSVMGSGMGIPSIGIYSYELFTTYDVDVIIRIGSCGAYAPERHVFDVVLADSAYSESTYALTMSGDENMIQFPAMDVNACILDQALALGIRVDPIRFHSSDVFYNGIEQPKADAIALGCQIVEMESFGLFHNANVCGKKAACLCTVSDSFVYEDEIATPQQREQNFDAMMRLALESAIAL</sequence>
<accession>A0AC61R7E7</accession>
<comment type="caution">
    <text evidence="1">The sequence shown here is derived from an EMBL/GenBank/DDBJ whole genome shotgun (WGS) entry which is preliminary data.</text>
</comment>
<keyword evidence="2" id="KW-1185">Reference proteome</keyword>
<keyword evidence="1" id="KW-0808">Transferase</keyword>
<evidence type="ECO:0000313" key="1">
    <source>
        <dbReference type="EMBL" id="TGY66110.1"/>
    </source>
</evidence>
<proteinExistence type="predicted"/>
<protein>
    <submittedName>
        <fullName evidence="1">Purine-nucleoside phosphorylase</fullName>
        <ecNumber evidence="1">2.4.2.1</ecNumber>
    </submittedName>
</protein>
<organism evidence="1 2">
    <name type="scientific">Dubosiella muris</name>
    <dbReference type="NCBI Taxonomy" id="3038133"/>
    <lineage>
        <taxon>Bacteria</taxon>
        <taxon>Bacillati</taxon>
        <taxon>Bacillota</taxon>
        <taxon>Erysipelotrichia</taxon>
        <taxon>Erysipelotrichales</taxon>
        <taxon>Erysipelotrichaceae</taxon>
        <taxon>Dubosiella</taxon>
    </lineage>
</organism>
<dbReference type="Proteomes" id="UP000308836">
    <property type="component" value="Unassembled WGS sequence"/>
</dbReference>
<reference evidence="1" key="1">
    <citation type="submission" date="2019-04" db="EMBL/GenBank/DDBJ databases">
        <title>Microbes associate with the intestines of laboratory mice.</title>
        <authorList>
            <person name="Navarre W."/>
            <person name="Wong E."/>
            <person name="Huang K."/>
            <person name="Tropini C."/>
            <person name="Ng K."/>
            <person name="Yu B."/>
        </authorList>
    </citation>
    <scope>NUCLEOTIDE SEQUENCE</scope>
    <source>
        <strain evidence="1">NM09_H32</strain>
    </source>
</reference>
<keyword evidence="1" id="KW-0328">Glycosyltransferase</keyword>
<gene>
    <name evidence="1" type="primary">deoD</name>
    <name evidence="1" type="ORF">E5336_05460</name>
</gene>